<evidence type="ECO:0000256" key="1">
    <source>
        <dbReference type="PROSITE-ProRule" id="PRU00339"/>
    </source>
</evidence>
<dbReference type="InterPro" id="IPR019734">
    <property type="entry name" value="TPR_rpt"/>
</dbReference>
<dbReference type="PROSITE" id="PS50005">
    <property type="entry name" value="TPR"/>
    <property type="match status" value="1"/>
</dbReference>
<dbReference type="EMBL" id="JXBL01000001">
    <property type="protein sequence ID" value="KIE44187.1"/>
    <property type="molecule type" value="Genomic_DNA"/>
</dbReference>
<proteinExistence type="predicted"/>
<comment type="caution">
    <text evidence="2">The sequence shown here is derived from an EMBL/GenBank/DDBJ whole genome shotgun (WGS) entry which is preliminary data.</text>
</comment>
<gene>
    <name evidence="2" type="ORF">SE37_09660</name>
</gene>
<reference evidence="2 3" key="1">
    <citation type="submission" date="2015-01" db="EMBL/GenBank/DDBJ databases">
        <title>Genome sequence of the anaerobic bacterium Geobacter soli GSS01, a dissimilatory Fe(III) reducer from soil.</title>
        <authorList>
            <person name="Yang G."/>
            <person name="Zhou S."/>
        </authorList>
    </citation>
    <scope>NUCLEOTIDE SEQUENCE [LARGE SCALE GENOMIC DNA]</scope>
    <source>
        <strain evidence="2 3">GSS01</strain>
    </source>
</reference>
<sequence>MPGTDLQELVARGMKAADSGRTAAALECFERVVRLQSTPANWSYLAFCLARERRQFEHATRLCEEAVRREPHSSVLYLNLGKVHLLAGRKDDAIRTFRQGLLYERNALIESELRRLGLRKPPVLSFLAREHPVNKYLGIVLKKLKIR</sequence>
<dbReference type="SUPFAM" id="SSF48452">
    <property type="entry name" value="TPR-like"/>
    <property type="match status" value="1"/>
</dbReference>
<name>A0A0C1QT64_9BACT</name>
<dbReference type="Pfam" id="PF14559">
    <property type="entry name" value="TPR_19"/>
    <property type="match status" value="1"/>
</dbReference>
<dbReference type="SMART" id="SM00028">
    <property type="entry name" value="TPR"/>
    <property type="match status" value="2"/>
</dbReference>
<organism evidence="2 3">
    <name type="scientific">Geobacter soli</name>
    <dbReference type="NCBI Taxonomy" id="1510391"/>
    <lineage>
        <taxon>Bacteria</taxon>
        <taxon>Pseudomonadati</taxon>
        <taxon>Thermodesulfobacteriota</taxon>
        <taxon>Desulfuromonadia</taxon>
        <taxon>Geobacterales</taxon>
        <taxon>Geobacteraceae</taxon>
        <taxon>Geobacter</taxon>
    </lineage>
</organism>
<dbReference type="RefSeq" id="WP_039648304.1">
    <property type="nucleotide sequence ID" value="NZ_JXBL01000001.1"/>
</dbReference>
<keyword evidence="1" id="KW-0802">TPR repeat</keyword>
<dbReference type="Proteomes" id="UP000031433">
    <property type="component" value="Unassembled WGS sequence"/>
</dbReference>
<accession>A0A0C1QT64</accession>
<protein>
    <submittedName>
        <fullName evidence="2">Uncharacterized protein</fullName>
    </submittedName>
</protein>
<keyword evidence="3" id="KW-1185">Reference proteome</keyword>
<evidence type="ECO:0000313" key="3">
    <source>
        <dbReference type="Proteomes" id="UP000031433"/>
    </source>
</evidence>
<feature type="repeat" description="TPR" evidence="1">
    <location>
        <begin position="74"/>
        <end position="107"/>
    </location>
</feature>
<dbReference type="InterPro" id="IPR011990">
    <property type="entry name" value="TPR-like_helical_dom_sf"/>
</dbReference>
<dbReference type="AlphaFoldDB" id="A0A0C1QT64"/>
<dbReference type="Gene3D" id="1.25.40.10">
    <property type="entry name" value="Tetratricopeptide repeat domain"/>
    <property type="match status" value="1"/>
</dbReference>
<evidence type="ECO:0000313" key="2">
    <source>
        <dbReference type="EMBL" id="KIE44187.1"/>
    </source>
</evidence>